<dbReference type="AlphaFoldDB" id="A0A3B4WNT1"/>
<dbReference type="InterPro" id="IPR036322">
    <property type="entry name" value="WD40_repeat_dom_sf"/>
</dbReference>
<dbReference type="InterPro" id="IPR015943">
    <property type="entry name" value="WD40/YVTN_repeat-like_dom_sf"/>
</dbReference>
<dbReference type="STRING" id="1841481.ENSSLDP00000002933"/>
<reference evidence="2" key="2">
    <citation type="submission" date="2025-09" db="UniProtKB">
        <authorList>
            <consortium name="Ensembl"/>
        </authorList>
    </citation>
    <scope>IDENTIFICATION</scope>
</reference>
<dbReference type="PANTHER" id="PTHR46947">
    <property type="entry name" value="WD REPEAT-CONTAINING PROTEIN 73"/>
    <property type="match status" value="1"/>
</dbReference>
<dbReference type="Gene3D" id="2.130.10.10">
    <property type="entry name" value="YVTN repeat-like/Quinoprotein amine dehydrogenase"/>
    <property type="match status" value="1"/>
</dbReference>
<dbReference type="GO" id="GO:0031122">
    <property type="term" value="P:cytoplasmic microtubule organization"/>
    <property type="evidence" value="ECO:0007669"/>
    <property type="project" value="TreeGrafter"/>
</dbReference>
<dbReference type="Ensembl" id="ENSSLDT00000003044.1">
    <property type="protein sequence ID" value="ENSSLDP00000002933.1"/>
    <property type="gene ID" value="ENSSLDG00000002354.1"/>
</dbReference>
<dbReference type="InterPro" id="IPR042795">
    <property type="entry name" value="Wdr73"/>
</dbReference>
<keyword evidence="3" id="KW-1185">Reference proteome</keyword>
<proteinExistence type="predicted"/>
<keyword evidence="1" id="KW-0853">WD repeat</keyword>
<dbReference type="PANTHER" id="PTHR46947:SF1">
    <property type="entry name" value="WD REPEAT-CONTAINING PROTEIN 73"/>
    <property type="match status" value="1"/>
</dbReference>
<dbReference type="InterPro" id="IPR001680">
    <property type="entry name" value="WD40_rpt"/>
</dbReference>
<protein>
    <submittedName>
        <fullName evidence="2">WD repeat domain 73</fullName>
    </submittedName>
</protein>
<accession>A0A3B4WNT1</accession>
<dbReference type="GO" id="GO:0005829">
    <property type="term" value="C:cytosol"/>
    <property type="evidence" value="ECO:0007669"/>
    <property type="project" value="TreeGrafter"/>
</dbReference>
<name>A0A3B4WNT1_SERLL</name>
<evidence type="ECO:0000313" key="2">
    <source>
        <dbReference type="Ensembl" id="ENSSLDP00000002933.1"/>
    </source>
</evidence>
<dbReference type="Proteomes" id="UP000261360">
    <property type="component" value="Unplaced"/>
</dbReference>
<dbReference type="GeneTree" id="ENSGT00390000015701"/>
<feature type="repeat" description="WD" evidence="1">
    <location>
        <begin position="354"/>
        <end position="380"/>
    </location>
</feature>
<sequence>DGGWSVSCCHLLPQSTCLKTEEVTGTHLWYKDLHVYQLEHPTQVIEWTTGKTVCVAGYSPTKNEILELHLPLKLFADENKGLCAERDFKVVHGGFTDGPVRCLRHVPGTRCAVTSDGLSSNLQVWDLGGDDSDVIRRTGSVEGRRGESEGGSRIAARLSSQPQILHGARSSDIQLTHLTSGQTLYKLDTDSADPLSSLQFVSDSVFLAGCCNGNVYVADTRTSAAPQLSPPLASSGESILWWTDAFAGPDPSGCRVIRLSSSGQAVVSDLRNPGGAVSRAQLDVQTQRCGVDGVRVSWAPALDDCIAVSGFSGAVQIYNTSVWRTELQESRPLFEHRGHVVSSQQSNDGVPVYVTSHVWHPDLPRTLLSAASDGSVHVWDWVDQSAADGPAPGTK</sequence>
<dbReference type="GO" id="GO:0000922">
    <property type="term" value="C:spindle pole"/>
    <property type="evidence" value="ECO:0007669"/>
    <property type="project" value="TreeGrafter"/>
</dbReference>
<organism evidence="2 3">
    <name type="scientific">Seriola lalandi dorsalis</name>
    <dbReference type="NCBI Taxonomy" id="1841481"/>
    <lineage>
        <taxon>Eukaryota</taxon>
        <taxon>Metazoa</taxon>
        <taxon>Chordata</taxon>
        <taxon>Craniata</taxon>
        <taxon>Vertebrata</taxon>
        <taxon>Euteleostomi</taxon>
        <taxon>Actinopterygii</taxon>
        <taxon>Neopterygii</taxon>
        <taxon>Teleostei</taxon>
        <taxon>Neoteleostei</taxon>
        <taxon>Acanthomorphata</taxon>
        <taxon>Carangaria</taxon>
        <taxon>Carangiformes</taxon>
        <taxon>Carangidae</taxon>
        <taxon>Seriola</taxon>
    </lineage>
</organism>
<reference evidence="2" key="1">
    <citation type="submission" date="2025-08" db="UniProtKB">
        <authorList>
            <consortium name="Ensembl"/>
        </authorList>
    </citation>
    <scope>IDENTIFICATION</scope>
</reference>
<evidence type="ECO:0000313" key="3">
    <source>
        <dbReference type="Proteomes" id="UP000261360"/>
    </source>
</evidence>
<dbReference type="SMART" id="SM00320">
    <property type="entry name" value="WD40"/>
    <property type="match status" value="4"/>
</dbReference>
<evidence type="ECO:0000256" key="1">
    <source>
        <dbReference type="PROSITE-ProRule" id="PRU00221"/>
    </source>
</evidence>
<dbReference type="SUPFAM" id="SSF50978">
    <property type="entry name" value="WD40 repeat-like"/>
    <property type="match status" value="1"/>
</dbReference>
<dbReference type="PROSITE" id="PS50082">
    <property type="entry name" value="WD_REPEATS_2"/>
    <property type="match status" value="1"/>
</dbReference>